<name>A0A427YG93_9TREE</name>
<evidence type="ECO:0000313" key="3">
    <source>
        <dbReference type="Proteomes" id="UP000279259"/>
    </source>
</evidence>
<dbReference type="Proteomes" id="UP000279259">
    <property type="component" value="Unassembled WGS sequence"/>
</dbReference>
<reference evidence="2 3" key="1">
    <citation type="submission" date="2018-11" db="EMBL/GenBank/DDBJ databases">
        <title>Genome sequence of Saitozyma podzolica DSM 27192.</title>
        <authorList>
            <person name="Aliyu H."/>
            <person name="Gorte O."/>
            <person name="Ochsenreither K."/>
        </authorList>
    </citation>
    <scope>NUCLEOTIDE SEQUENCE [LARGE SCALE GENOMIC DNA]</scope>
    <source>
        <strain evidence="2 3">DSM 27192</strain>
    </source>
</reference>
<comment type="caution">
    <text evidence="2">The sequence shown here is derived from an EMBL/GenBank/DDBJ whole genome shotgun (WGS) entry which is preliminary data.</text>
</comment>
<sequence>MTYKYRIFEQEEQEEQEEPEVLALMAKEKKQGRSQEYTLEDDEFAGPSLEKFYEQEVRTMTKQQLKDVYQDFRRSYQLLVMKCDGVLGDSSKFPVCSCGLQLVTRPKHTNSKRRPSARNTIAAIERVHEAIVELNVKFLQQPLPTGTGTQPSTGTTTPDSAAPAQEQRAHQSAMPITDDLPAFVELNVEQTQPHRSHRGNGFTSLFKRHNKESPIPASVPQVPAHVAVPPAQSRLEPPVAKGESHQRAVANGQETPQVAPTCQHSRVNDLAGIWNEPAPANQPTTPTADPPEVSDDFKSLNISPRKDLARHLTQLRNKFVWATAFVEEFRRINDQDTAKHQYRVNAAFAGISAITSIVGAAKP</sequence>
<dbReference type="EMBL" id="RSCD01000011">
    <property type="protein sequence ID" value="RSH90090.1"/>
    <property type="molecule type" value="Genomic_DNA"/>
</dbReference>
<feature type="region of interest" description="Disordered" evidence="1">
    <location>
        <begin position="142"/>
        <end position="172"/>
    </location>
</feature>
<proteinExistence type="predicted"/>
<dbReference type="OrthoDB" id="10448682at2759"/>
<gene>
    <name evidence="2" type="ORF">EHS25_001423</name>
</gene>
<feature type="compositionally biased region" description="Low complexity" evidence="1">
    <location>
        <begin position="142"/>
        <end position="158"/>
    </location>
</feature>
<organism evidence="2 3">
    <name type="scientific">Saitozyma podzolica</name>
    <dbReference type="NCBI Taxonomy" id="1890683"/>
    <lineage>
        <taxon>Eukaryota</taxon>
        <taxon>Fungi</taxon>
        <taxon>Dikarya</taxon>
        <taxon>Basidiomycota</taxon>
        <taxon>Agaricomycotina</taxon>
        <taxon>Tremellomycetes</taxon>
        <taxon>Tremellales</taxon>
        <taxon>Trimorphomycetaceae</taxon>
        <taxon>Saitozyma</taxon>
    </lineage>
</organism>
<feature type="region of interest" description="Disordered" evidence="1">
    <location>
        <begin position="274"/>
        <end position="299"/>
    </location>
</feature>
<evidence type="ECO:0000256" key="1">
    <source>
        <dbReference type="SAM" id="MobiDB-lite"/>
    </source>
</evidence>
<dbReference type="AlphaFoldDB" id="A0A427YG93"/>
<accession>A0A427YG93</accession>
<feature type="compositionally biased region" description="Low complexity" evidence="1">
    <location>
        <begin position="277"/>
        <end position="291"/>
    </location>
</feature>
<evidence type="ECO:0000313" key="2">
    <source>
        <dbReference type="EMBL" id="RSH90090.1"/>
    </source>
</evidence>
<protein>
    <submittedName>
        <fullName evidence="2">Uncharacterized protein</fullName>
    </submittedName>
</protein>
<keyword evidence="3" id="KW-1185">Reference proteome</keyword>